<feature type="domain" description="PPIase FKBP-type" evidence="8">
    <location>
        <begin position="29"/>
        <end position="114"/>
    </location>
</feature>
<dbReference type="InterPro" id="IPR046357">
    <property type="entry name" value="PPIase_dom_sf"/>
</dbReference>
<dbReference type="GO" id="GO:0016020">
    <property type="term" value="C:membrane"/>
    <property type="evidence" value="ECO:0007669"/>
    <property type="project" value="TreeGrafter"/>
</dbReference>
<dbReference type="PROSITE" id="PS50059">
    <property type="entry name" value="FKBP_PPIASE"/>
    <property type="match status" value="2"/>
</dbReference>
<evidence type="ECO:0000313" key="10">
    <source>
        <dbReference type="Proteomes" id="UP000604046"/>
    </source>
</evidence>
<organism evidence="9 10">
    <name type="scientific">Symbiodinium natans</name>
    <dbReference type="NCBI Taxonomy" id="878477"/>
    <lineage>
        <taxon>Eukaryota</taxon>
        <taxon>Sar</taxon>
        <taxon>Alveolata</taxon>
        <taxon>Dinophyceae</taxon>
        <taxon>Suessiales</taxon>
        <taxon>Symbiodiniaceae</taxon>
        <taxon>Symbiodinium</taxon>
    </lineage>
</organism>
<dbReference type="InterPro" id="IPR019734">
    <property type="entry name" value="TPR_rpt"/>
</dbReference>
<reference evidence="9" key="1">
    <citation type="submission" date="2021-02" db="EMBL/GenBank/DDBJ databases">
        <authorList>
            <person name="Dougan E. K."/>
            <person name="Rhodes N."/>
            <person name="Thang M."/>
            <person name="Chan C."/>
        </authorList>
    </citation>
    <scope>NUCLEOTIDE SEQUENCE</scope>
</reference>
<keyword evidence="4" id="KW-0802">TPR repeat</keyword>
<keyword evidence="3" id="KW-0677">Repeat</keyword>
<dbReference type="SUPFAM" id="SSF48452">
    <property type="entry name" value="TPR-like"/>
    <property type="match status" value="1"/>
</dbReference>
<dbReference type="GO" id="GO:0005740">
    <property type="term" value="C:mitochondrial envelope"/>
    <property type="evidence" value="ECO:0007669"/>
    <property type="project" value="TreeGrafter"/>
</dbReference>
<comment type="catalytic activity">
    <reaction evidence="1 7">
        <text>[protein]-peptidylproline (omega=180) = [protein]-peptidylproline (omega=0)</text>
        <dbReference type="Rhea" id="RHEA:16237"/>
        <dbReference type="Rhea" id="RHEA-COMP:10747"/>
        <dbReference type="Rhea" id="RHEA-COMP:10748"/>
        <dbReference type="ChEBI" id="CHEBI:83833"/>
        <dbReference type="ChEBI" id="CHEBI:83834"/>
        <dbReference type="EC" id="5.2.1.8"/>
    </reaction>
</comment>
<evidence type="ECO:0000256" key="3">
    <source>
        <dbReference type="ARBA" id="ARBA00022737"/>
    </source>
</evidence>
<gene>
    <name evidence="9" type="primary">FKBP65</name>
    <name evidence="9" type="ORF">SNAT2548_LOCUS27189</name>
</gene>
<dbReference type="EMBL" id="CAJNDS010002457">
    <property type="protein sequence ID" value="CAE7484464.1"/>
    <property type="molecule type" value="Genomic_DNA"/>
</dbReference>
<dbReference type="InterPro" id="IPR011990">
    <property type="entry name" value="TPR-like_helical_dom_sf"/>
</dbReference>
<evidence type="ECO:0000256" key="2">
    <source>
        <dbReference type="ARBA" id="ARBA00013194"/>
    </source>
</evidence>
<dbReference type="InterPro" id="IPR001179">
    <property type="entry name" value="PPIase_FKBP_dom"/>
</dbReference>
<dbReference type="SMART" id="SM00028">
    <property type="entry name" value="TPR"/>
    <property type="match status" value="3"/>
</dbReference>
<dbReference type="Gene3D" id="3.10.50.40">
    <property type="match status" value="2"/>
</dbReference>
<evidence type="ECO:0000256" key="6">
    <source>
        <dbReference type="ARBA" id="ARBA00023235"/>
    </source>
</evidence>
<dbReference type="EC" id="5.2.1.8" evidence="2 7"/>
<dbReference type="Proteomes" id="UP000604046">
    <property type="component" value="Unassembled WGS sequence"/>
</dbReference>
<dbReference type="Gene3D" id="1.25.40.10">
    <property type="entry name" value="Tetratricopeptide repeat domain"/>
    <property type="match status" value="1"/>
</dbReference>
<dbReference type="PANTHER" id="PTHR46512">
    <property type="entry name" value="PEPTIDYLPROLYL ISOMERASE"/>
    <property type="match status" value="1"/>
</dbReference>
<comment type="caution">
    <text evidence="9">The sequence shown here is derived from an EMBL/GenBank/DDBJ whole genome shotgun (WGS) entry which is preliminary data.</text>
</comment>
<evidence type="ECO:0000256" key="4">
    <source>
        <dbReference type="ARBA" id="ARBA00022803"/>
    </source>
</evidence>
<protein>
    <recommendedName>
        <fullName evidence="2 7">peptidylprolyl isomerase</fullName>
        <ecNumber evidence="2 7">5.2.1.8</ecNumber>
    </recommendedName>
</protein>
<evidence type="ECO:0000256" key="5">
    <source>
        <dbReference type="ARBA" id="ARBA00023110"/>
    </source>
</evidence>
<dbReference type="GO" id="GO:0012505">
    <property type="term" value="C:endomembrane system"/>
    <property type="evidence" value="ECO:0007669"/>
    <property type="project" value="TreeGrafter"/>
</dbReference>
<proteinExistence type="predicted"/>
<evidence type="ECO:0000256" key="1">
    <source>
        <dbReference type="ARBA" id="ARBA00000971"/>
    </source>
</evidence>
<dbReference type="SUPFAM" id="SSF54534">
    <property type="entry name" value="FKBP-like"/>
    <property type="match status" value="2"/>
</dbReference>
<dbReference type="InterPro" id="IPR050754">
    <property type="entry name" value="FKBP4/5/8-like"/>
</dbReference>
<dbReference type="GO" id="GO:0005829">
    <property type="term" value="C:cytosol"/>
    <property type="evidence" value="ECO:0007669"/>
    <property type="project" value="TreeGrafter"/>
</dbReference>
<keyword evidence="5 7" id="KW-0697">Rotamase</keyword>
<keyword evidence="10" id="KW-1185">Reference proteome</keyword>
<dbReference type="PANTHER" id="PTHR46512:SF9">
    <property type="entry name" value="PEPTIDYLPROLYL ISOMERASE"/>
    <property type="match status" value="1"/>
</dbReference>
<feature type="domain" description="PPIase FKBP-type" evidence="8">
    <location>
        <begin position="143"/>
        <end position="235"/>
    </location>
</feature>
<dbReference type="Pfam" id="PF00254">
    <property type="entry name" value="FKBP_C"/>
    <property type="match status" value="1"/>
</dbReference>
<dbReference type="GO" id="GO:0044183">
    <property type="term" value="F:protein folding chaperone"/>
    <property type="evidence" value="ECO:0007669"/>
    <property type="project" value="TreeGrafter"/>
</dbReference>
<keyword evidence="6 7" id="KW-0413">Isomerase</keyword>
<evidence type="ECO:0000313" key="9">
    <source>
        <dbReference type="EMBL" id="CAE7484464.1"/>
    </source>
</evidence>
<dbReference type="AlphaFoldDB" id="A0A812SP02"/>
<evidence type="ECO:0000259" key="8">
    <source>
        <dbReference type="PROSITE" id="PS50059"/>
    </source>
</evidence>
<dbReference type="GO" id="GO:0003755">
    <property type="term" value="F:peptidyl-prolyl cis-trans isomerase activity"/>
    <property type="evidence" value="ECO:0007669"/>
    <property type="project" value="UniProtKB-KW"/>
</dbReference>
<evidence type="ECO:0000256" key="7">
    <source>
        <dbReference type="PROSITE-ProRule" id="PRU00277"/>
    </source>
</evidence>
<sequence length="535" mass="59242">MGGEEDLPADIKKEIVTKAVYSARAPKTGDEVEIRFATVVANWPVHHGSGVCFTLGRGEVMEAWDRIVATMKKGETSKFTVPEMYLSGGPDRFREKLPDDGQDVIFEIELVAVRSITDLFGDGGVVQRLLLEEDAYGPSPKVTDEVQINYALALKSAPEELLEERLHVDFRMASSSLNTLLCSKAIHKALLSMKPKTYVQLTCRSDYAAGAAGDEDRGIPPNTDVLVRIELVQIYEFEDAGKKAFWEENLVMKKAIVTVPSRLCPGFDGTWCKVKVLSAKVGEEEKVTEEIMVNTIVGNGEMCDALEGACARMRKGEVALVTVKPIPSLHTPGIPSLEISAGAGDVVYKLEMVDFGHPPPEEGPSDSTKLLEFCQKQKGRGSDHFKAGRVRLAYERYSRVVALLPRYKRPLGSSTSVEVFEDPRERKAAEELKNTCRLNLAACALKLDLAYSAARFCDEVLKEDPRNVKALYRRAQGRLGSKDFEEAVSDCKAILELEPGNKDARLLAQKVRQEEKEQLRMQKEQFGASLVRKLA</sequence>
<dbReference type="OrthoDB" id="2423701at2759"/>
<accession>A0A812SP02</accession>
<name>A0A812SP02_9DINO</name>